<dbReference type="InterPro" id="IPR055396">
    <property type="entry name" value="DUF7088"/>
</dbReference>
<dbReference type="OrthoDB" id="9777219at2"/>
<organism evidence="4 5">
    <name type="scientific">Chitinophaga cymbidii</name>
    <dbReference type="NCBI Taxonomy" id="1096750"/>
    <lineage>
        <taxon>Bacteria</taxon>
        <taxon>Pseudomonadati</taxon>
        <taxon>Bacteroidota</taxon>
        <taxon>Chitinophagia</taxon>
        <taxon>Chitinophagales</taxon>
        <taxon>Chitinophagaceae</taxon>
        <taxon>Chitinophaga</taxon>
    </lineage>
</organism>
<gene>
    <name evidence="4" type="ORF">CCY01nite_18550</name>
</gene>
<evidence type="ECO:0000313" key="4">
    <source>
        <dbReference type="EMBL" id="GEP95595.1"/>
    </source>
</evidence>
<feature type="transmembrane region" description="Helical" evidence="1">
    <location>
        <begin position="542"/>
        <end position="564"/>
    </location>
</feature>
<dbReference type="InterPro" id="IPR019196">
    <property type="entry name" value="ABC_transp_unknown"/>
</dbReference>
<reference evidence="4 5" key="1">
    <citation type="submission" date="2019-07" db="EMBL/GenBank/DDBJ databases">
        <title>Whole genome shotgun sequence of Chitinophaga cymbidii NBRC 109752.</title>
        <authorList>
            <person name="Hosoyama A."/>
            <person name="Uohara A."/>
            <person name="Ohji S."/>
            <person name="Ichikawa N."/>
        </authorList>
    </citation>
    <scope>NUCLEOTIDE SEQUENCE [LARGE SCALE GENOMIC DNA]</scope>
    <source>
        <strain evidence="4 5">NBRC 109752</strain>
    </source>
</reference>
<feature type="transmembrane region" description="Helical" evidence="1">
    <location>
        <begin position="12"/>
        <end position="33"/>
    </location>
</feature>
<evidence type="ECO:0000259" key="2">
    <source>
        <dbReference type="Pfam" id="PF09822"/>
    </source>
</evidence>
<name>A0A512RIS6_9BACT</name>
<dbReference type="Proteomes" id="UP000321436">
    <property type="component" value="Unassembled WGS sequence"/>
</dbReference>
<dbReference type="Pfam" id="PF09822">
    <property type="entry name" value="ABC_transp_aux"/>
    <property type="match status" value="1"/>
</dbReference>
<evidence type="ECO:0000256" key="1">
    <source>
        <dbReference type="SAM" id="Phobius"/>
    </source>
</evidence>
<dbReference type="AlphaFoldDB" id="A0A512RIS6"/>
<keyword evidence="5" id="KW-1185">Reference proteome</keyword>
<dbReference type="InterPro" id="IPR019863">
    <property type="entry name" value="Motility-assoc_ABC-rel_GldG"/>
</dbReference>
<keyword evidence="1" id="KW-1133">Transmembrane helix</keyword>
<dbReference type="EMBL" id="BKAU01000001">
    <property type="protein sequence ID" value="GEP95595.1"/>
    <property type="molecule type" value="Genomic_DNA"/>
</dbReference>
<dbReference type="NCBIfam" id="TIGR03521">
    <property type="entry name" value="GldG"/>
    <property type="match status" value="1"/>
</dbReference>
<protein>
    <submittedName>
        <fullName evidence="4">Uncharacterized protein</fullName>
    </submittedName>
</protein>
<dbReference type="RefSeq" id="WP_146859977.1">
    <property type="nucleotide sequence ID" value="NZ_BKAU01000001.1"/>
</dbReference>
<comment type="caution">
    <text evidence="4">The sequence shown here is derived from an EMBL/GenBank/DDBJ whole genome shotgun (WGS) entry which is preliminary data.</text>
</comment>
<keyword evidence="1" id="KW-0472">Membrane</keyword>
<dbReference type="InterPro" id="IPR029062">
    <property type="entry name" value="Class_I_gatase-like"/>
</dbReference>
<feature type="domain" description="ABC-type uncharacterised transport system" evidence="2">
    <location>
        <begin position="199"/>
        <end position="507"/>
    </location>
</feature>
<proteinExistence type="predicted"/>
<evidence type="ECO:0000313" key="5">
    <source>
        <dbReference type="Proteomes" id="UP000321436"/>
    </source>
</evidence>
<keyword evidence="1" id="KW-0812">Transmembrane</keyword>
<dbReference type="Pfam" id="PF23357">
    <property type="entry name" value="DUF7088"/>
    <property type="match status" value="1"/>
</dbReference>
<accession>A0A512RIS6</accession>
<sequence>MEITRTDKRKKYLQRTIGVILLLVALNIAASYIHARWDLTAEKRYTLAPSTRQLLRGLDAPVNIEVYLKGNYPAGFRQLADATRELLEEFQQYGGNNIRFRFTNPGTDLPDSLRMSFQDTLMSKGILPFNLQVQEDNSDAYAERLIFPGAVITYQGREIAVNLLKSQGGLDPMQALNSSEALLEYRFTSAIYQLQQPERPLVGYMLGHGEPEGANIYDALKTLHEHYQVDTINLKHDAFIPEEFDAVLFVRPLETFSDQDKLKIDQYVMNGGKVIWFIEPLNASVDSLRGRNFVAINRDLQLQDLLFKYGARINPDLVMDLQSDMIPLVVGHIGDKPQIQPIPFPYFPLLTPGNSHPIVRNMDLVMSRFAHSIDTIKDDNIRKTVLLATSDHSRTLSAPVEISLESVQQQPNPRDYRQRHVPAAVLLEGKFTSLYNHRISTEERAALKSATGKDFKASADTVNRMIVVSDADIITNAISQKSGPLQMGVNEFNPQYVFANKEFFLNCMEYLTSKAPIMDTRNRELTLRLLDAEKVKRDRTKWQLIAFAVPIGAILLFAMVFQFIRQRRYAAA</sequence>
<feature type="domain" description="DUF7088" evidence="3">
    <location>
        <begin position="42"/>
        <end position="153"/>
    </location>
</feature>
<dbReference type="SUPFAM" id="SSF52317">
    <property type="entry name" value="Class I glutamine amidotransferase-like"/>
    <property type="match status" value="1"/>
</dbReference>
<evidence type="ECO:0000259" key="3">
    <source>
        <dbReference type="Pfam" id="PF23357"/>
    </source>
</evidence>